<comment type="caution">
    <text evidence="9">The sequence shown here is derived from an EMBL/GenBank/DDBJ whole genome shotgun (WGS) entry which is preliminary data.</text>
</comment>
<dbReference type="SUPFAM" id="SSF46458">
    <property type="entry name" value="Globin-like"/>
    <property type="match status" value="1"/>
</dbReference>
<dbReference type="RefSeq" id="WP_167966310.1">
    <property type="nucleotide sequence ID" value="NZ_JAATJJ010000002.1"/>
</dbReference>
<evidence type="ECO:0000256" key="5">
    <source>
        <dbReference type="ARBA" id="ARBA00023004"/>
    </source>
</evidence>
<protein>
    <recommendedName>
        <fullName evidence="6">Group 1 truncated hemoglobin</fullName>
    </recommendedName>
</protein>
<organism evidence="9 10">
    <name type="scientific">Saonia flava</name>
    <dbReference type="NCBI Taxonomy" id="523696"/>
    <lineage>
        <taxon>Bacteria</taxon>
        <taxon>Pseudomonadati</taxon>
        <taxon>Bacteroidota</taxon>
        <taxon>Flavobacteriia</taxon>
        <taxon>Flavobacteriales</taxon>
        <taxon>Flavobacteriaceae</taxon>
        <taxon>Saonia</taxon>
    </lineage>
</organism>
<keyword evidence="5 6" id="KW-0408">Iron</keyword>
<name>A0A846R354_9FLAO</name>
<dbReference type="GO" id="GO:0019825">
    <property type="term" value="F:oxygen binding"/>
    <property type="evidence" value="ECO:0007669"/>
    <property type="project" value="InterPro"/>
</dbReference>
<dbReference type="PIRSF" id="PIRSF002030">
    <property type="entry name" value="Globin_Protozoa/Cyanobacteria"/>
    <property type="match status" value="1"/>
</dbReference>
<feature type="binding site" description="distal binding residue" evidence="8">
    <location>
        <position position="73"/>
    </location>
    <ligand>
        <name>heme</name>
        <dbReference type="ChEBI" id="CHEBI:30413"/>
    </ligand>
    <ligandPart>
        <name>Fe</name>
        <dbReference type="ChEBI" id="CHEBI:18248"/>
    </ligandPart>
</feature>
<dbReference type="InterPro" id="IPR012292">
    <property type="entry name" value="Globin/Proto"/>
</dbReference>
<evidence type="ECO:0000256" key="2">
    <source>
        <dbReference type="ARBA" id="ARBA00022448"/>
    </source>
</evidence>
<evidence type="ECO:0000256" key="8">
    <source>
        <dbReference type="PIRSR" id="PIRSR601486-1"/>
    </source>
</evidence>
<dbReference type="AlphaFoldDB" id="A0A846R354"/>
<evidence type="ECO:0000313" key="10">
    <source>
        <dbReference type="Proteomes" id="UP000590442"/>
    </source>
</evidence>
<keyword evidence="6" id="KW-0561">Oxygen transport</keyword>
<keyword evidence="10" id="KW-1185">Reference proteome</keyword>
<evidence type="ECO:0000256" key="1">
    <source>
        <dbReference type="ARBA" id="ARBA00009660"/>
    </source>
</evidence>
<dbReference type="Gene3D" id="1.10.490.10">
    <property type="entry name" value="Globins"/>
    <property type="match status" value="1"/>
</dbReference>
<evidence type="ECO:0000256" key="7">
    <source>
        <dbReference type="PIRSR" id="PIRSR002030-1"/>
    </source>
</evidence>
<dbReference type="InterPro" id="IPR016339">
    <property type="entry name" value="Hemoglobin_trunc_I"/>
</dbReference>
<feature type="binding site" description="proximal binding residue" evidence="7">
    <location>
        <position position="73"/>
    </location>
    <ligand>
        <name>heme</name>
        <dbReference type="ChEBI" id="CHEBI:30413"/>
    </ligand>
    <ligandPart>
        <name>Fe</name>
        <dbReference type="ChEBI" id="CHEBI:18248"/>
    </ligandPart>
</feature>
<dbReference type="GO" id="GO:0046872">
    <property type="term" value="F:metal ion binding"/>
    <property type="evidence" value="ECO:0007669"/>
    <property type="project" value="UniProtKB-UniRule"/>
</dbReference>
<dbReference type="GO" id="GO:0020037">
    <property type="term" value="F:heme binding"/>
    <property type="evidence" value="ECO:0007669"/>
    <property type="project" value="InterPro"/>
</dbReference>
<evidence type="ECO:0000313" key="9">
    <source>
        <dbReference type="EMBL" id="NJB72823.1"/>
    </source>
</evidence>
<keyword evidence="4 6" id="KW-0479">Metal-binding</keyword>
<comment type="similarity">
    <text evidence="1 6">Belongs to the truncated hemoglobin family. Group I subfamily.</text>
</comment>
<accession>A0A846R354</accession>
<dbReference type="InterPro" id="IPR009050">
    <property type="entry name" value="Globin-like_sf"/>
</dbReference>
<reference evidence="9 10" key="1">
    <citation type="submission" date="2020-03" db="EMBL/GenBank/DDBJ databases">
        <title>Genomic Encyclopedia of Type Strains, Phase IV (KMG-IV): sequencing the most valuable type-strain genomes for metagenomic binning, comparative biology and taxonomic classification.</title>
        <authorList>
            <person name="Goeker M."/>
        </authorList>
    </citation>
    <scope>NUCLEOTIDE SEQUENCE [LARGE SCALE GENOMIC DNA]</scope>
    <source>
        <strain evidence="9 10">DSM 29762</strain>
    </source>
</reference>
<proteinExistence type="inferred from homology"/>
<comment type="cofactor">
    <cofactor evidence="7">
        <name>heme</name>
        <dbReference type="ChEBI" id="CHEBI:30413"/>
    </cofactor>
    <text evidence="7">Binds 1 heme group per subunit.</text>
</comment>
<evidence type="ECO:0000256" key="4">
    <source>
        <dbReference type="ARBA" id="ARBA00022723"/>
    </source>
</evidence>
<evidence type="ECO:0000256" key="6">
    <source>
        <dbReference type="PIRNR" id="PIRNR002030"/>
    </source>
</evidence>
<dbReference type="CDD" id="cd00454">
    <property type="entry name" value="TrHb1_N"/>
    <property type="match status" value="1"/>
</dbReference>
<dbReference type="InterPro" id="IPR001486">
    <property type="entry name" value="Hemoglobin_trunc"/>
</dbReference>
<sequence>MEKEESLFDRIGGMEAVDIAVTIFYDKVLTDTSVNHFFESIDMDTQAGKLKAFLAYAFGAPLNYSGKNMKDAHASMKITEEHFNAIAGHLIDTLRDINVKQDQIDEVIEIALSTKNDIVNS</sequence>
<dbReference type="GO" id="GO:0005344">
    <property type="term" value="F:oxygen carrier activity"/>
    <property type="evidence" value="ECO:0007669"/>
    <property type="project" value="UniProtKB-UniRule"/>
</dbReference>
<keyword evidence="2 6" id="KW-0813">Transport</keyword>
<dbReference type="Proteomes" id="UP000590442">
    <property type="component" value="Unassembled WGS sequence"/>
</dbReference>
<gene>
    <name evidence="9" type="ORF">GGR42_003314</name>
</gene>
<dbReference type="Pfam" id="PF01152">
    <property type="entry name" value="Bac_globin"/>
    <property type="match status" value="1"/>
</dbReference>
<dbReference type="EMBL" id="JAATJJ010000002">
    <property type="protein sequence ID" value="NJB72823.1"/>
    <property type="molecule type" value="Genomic_DNA"/>
</dbReference>
<keyword evidence="3 6" id="KW-0349">Heme</keyword>
<evidence type="ECO:0000256" key="3">
    <source>
        <dbReference type="ARBA" id="ARBA00022617"/>
    </source>
</evidence>